<dbReference type="Pfam" id="PF01927">
    <property type="entry name" value="Mut7-C"/>
    <property type="match status" value="1"/>
</dbReference>
<dbReference type="PANTHER" id="PTHR39081">
    <property type="entry name" value="MUT7-C DOMAIN-CONTAINING PROTEIN"/>
    <property type="match status" value="1"/>
</dbReference>
<evidence type="ECO:0000313" key="3">
    <source>
        <dbReference type="Proteomes" id="UP000317158"/>
    </source>
</evidence>
<evidence type="ECO:0000259" key="1">
    <source>
        <dbReference type="Pfam" id="PF01927"/>
    </source>
</evidence>
<organism evidence="2 3">
    <name type="scientific">Methanoliparum thermophilum</name>
    <dbReference type="NCBI Taxonomy" id="2491083"/>
    <lineage>
        <taxon>Archaea</taxon>
        <taxon>Methanobacteriati</taxon>
        <taxon>Methanobacteriota</taxon>
        <taxon>Candidatus Methanoliparia</taxon>
        <taxon>Candidatus Methanoliparales</taxon>
        <taxon>Candidatus Methanoliparaceae</taxon>
        <taxon>Candidatus Methanoliparum</taxon>
    </lineage>
</organism>
<dbReference type="PANTHER" id="PTHR39081:SF1">
    <property type="entry name" value="MUT7-C RNASE DOMAIN-CONTAINING PROTEIN"/>
    <property type="match status" value="1"/>
</dbReference>
<dbReference type="AlphaFoldDB" id="A0A520KT74"/>
<protein>
    <recommendedName>
        <fullName evidence="1">Mut7-C RNAse domain-containing protein</fullName>
    </recommendedName>
</protein>
<comment type="caution">
    <text evidence="2">The sequence shown here is derived from an EMBL/GenBank/DDBJ whole genome shotgun (WGS) entry which is preliminary data.</text>
</comment>
<evidence type="ECO:0000313" key="2">
    <source>
        <dbReference type="EMBL" id="RZN65193.1"/>
    </source>
</evidence>
<sequence>MYKFVVDRMLCRLGRWLRIFGYDTRIINEELDDKRSKKDLTNRRLVAHKSKICDDDLLIEIAKKDGRILVTRDIALHDRSIKNNLKSVYIGSNFIERQIFELKQAIGIEVALKMTRCTICNGDVKLYTSNREELSYIDYMPERLLSDKKERLWVCTKCGQFYWIGNHWRMMRLMVEKVNDLR</sequence>
<dbReference type="InterPro" id="IPR002782">
    <property type="entry name" value="Mut7-C_RNAse_dom"/>
</dbReference>
<proteinExistence type="predicted"/>
<dbReference type="EMBL" id="RXIF01000003">
    <property type="protein sequence ID" value="RZN65193.1"/>
    <property type="molecule type" value="Genomic_DNA"/>
</dbReference>
<gene>
    <name evidence="2" type="ORF">EF806_01365</name>
</gene>
<dbReference type="Proteomes" id="UP000317158">
    <property type="component" value="Unassembled WGS sequence"/>
</dbReference>
<reference evidence="2 3" key="1">
    <citation type="journal article" date="2019" name="Nat. Microbiol.">
        <title>Wide diversity of methane and short-chain alkane metabolisms in uncultured archaea.</title>
        <authorList>
            <person name="Borrel G."/>
            <person name="Adam P.S."/>
            <person name="McKay L.J."/>
            <person name="Chen L.X."/>
            <person name="Sierra-Garcia I.N."/>
            <person name="Sieber C.M."/>
            <person name="Letourneur Q."/>
            <person name="Ghozlane A."/>
            <person name="Andersen G.L."/>
            <person name="Li W.J."/>
            <person name="Hallam S.J."/>
            <person name="Muyzer G."/>
            <person name="de Oliveira V.M."/>
            <person name="Inskeep W.P."/>
            <person name="Banfield J.F."/>
            <person name="Gribaldo S."/>
        </authorList>
    </citation>
    <scope>NUCLEOTIDE SEQUENCE [LARGE SCALE GENOMIC DNA]</scope>
    <source>
        <strain evidence="2">NM1a</strain>
    </source>
</reference>
<name>A0A520KT74_METT2</name>
<accession>A0A520KT74</accession>
<feature type="domain" description="Mut7-C RNAse" evidence="1">
    <location>
        <begin position="3"/>
        <end position="173"/>
    </location>
</feature>